<dbReference type="Proteomes" id="UP001240777">
    <property type="component" value="Unassembled WGS sequence"/>
</dbReference>
<dbReference type="InterPro" id="IPR037107">
    <property type="entry name" value="Put_OMP_sf"/>
</dbReference>
<sequence length="338" mass="38731">MIKKNIFVFMLVFCGIIFGDDRVCETQLVPYQKQFFNILSENDAYVNQFVDRYYTAGTILGYTSKEYDFDCQNKDSKIHWLKYISFFPNQPKISRFKISLAQDIYTPYSRTNPPDIGDHPYGGYLRLNFGLSHRQESLLENIVLSAGMVGPSSVAYETQKFIHYLTNNPIFYGWGTQLKSEFILNLDYQLIKKIYLWDSRYISSDILPALDVALGNADTHFSLGGRWRIGYNLDSDFGVNKVNSSFSGGMPYNNRFSFYVFGGISGRYQARNIFIQGNSFGKSTGIDMEYLIYDGEIGGALLYRGFRLAYTFTHTSKTFRTEPQGGHNFGSVELNIAF</sequence>
<proteinExistence type="predicted"/>
<dbReference type="Gene3D" id="2.40.128.140">
    <property type="entry name" value="Outer membrane protein"/>
    <property type="match status" value="1"/>
</dbReference>
<organism evidence="2 3">
    <name type="scientific">Helicobacter cappadocius</name>
    <dbReference type="NCBI Taxonomy" id="3063998"/>
    <lineage>
        <taxon>Bacteria</taxon>
        <taxon>Pseudomonadati</taxon>
        <taxon>Campylobacterota</taxon>
        <taxon>Epsilonproteobacteria</taxon>
        <taxon>Campylobacterales</taxon>
        <taxon>Helicobacteraceae</taxon>
        <taxon>Helicobacter</taxon>
    </lineage>
</organism>
<evidence type="ECO:0000313" key="3">
    <source>
        <dbReference type="Proteomes" id="UP001177258"/>
    </source>
</evidence>
<dbReference type="RefSeq" id="WP_305517681.1">
    <property type="nucleotide sequence ID" value="NZ_JAUPEV010000015.1"/>
</dbReference>
<comment type="caution">
    <text evidence="2">The sequence shown here is derived from an EMBL/GenBank/DDBJ whole genome shotgun (WGS) entry which is preliminary data.</text>
</comment>
<dbReference type="Proteomes" id="UP001177258">
    <property type="component" value="Unassembled WGS sequence"/>
</dbReference>
<reference evidence="1 3" key="3">
    <citation type="journal article" date="2024" name="Syst. Appl. Microbiol.">
        <title>Helicobacter cappadocius sp. nov., from lizards: The first psychrotrophic Helicobacter species.</title>
        <authorList>
            <person name="Aydin F."/>
            <person name="Tarhane S."/>
            <person name="Karakaya E."/>
            <person name="Abay S."/>
            <person name="Kayman T."/>
            <person name="Guran O."/>
            <person name="Bozkurt E."/>
            <person name="Uzum N."/>
            <person name="Avci A."/>
            <person name="Olgun K."/>
            <person name="Jablonski D."/>
            <person name="Guran C."/>
            <person name="Burcin Saticioglu I."/>
        </authorList>
    </citation>
    <scope>NUCLEOTIDE SEQUENCE [LARGE SCALE GENOMIC DNA]</scope>
    <source>
        <strain evidence="1">Faydin-H75</strain>
        <strain evidence="3">faydin-H76</strain>
    </source>
</reference>
<dbReference type="EMBL" id="JAUYZK010000014">
    <property type="protein sequence ID" value="MDP2539733.1"/>
    <property type="molecule type" value="Genomic_DNA"/>
</dbReference>
<protein>
    <submittedName>
        <fullName evidence="2">Lipid A deacylase LpxR family protein</fullName>
    </submittedName>
</protein>
<accession>A0AA90Q0C7</accession>
<name>A0AA90Q0C7_9HELI</name>
<gene>
    <name evidence="1" type="ORF">Q5I04_07995</name>
    <name evidence="2" type="ORF">Q5I06_08100</name>
</gene>
<dbReference type="EMBL" id="JAUPEV010000015">
    <property type="protein sequence ID" value="MDO7253844.1"/>
    <property type="molecule type" value="Genomic_DNA"/>
</dbReference>
<dbReference type="Pfam" id="PF09982">
    <property type="entry name" value="LpxR"/>
    <property type="match status" value="1"/>
</dbReference>
<evidence type="ECO:0000313" key="2">
    <source>
        <dbReference type="EMBL" id="MDP2539733.1"/>
    </source>
</evidence>
<evidence type="ECO:0000313" key="4">
    <source>
        <dbReference type="Proteomes" id="UP001240777"/>
    </source>
</evidence>
<reference evidence="2 4" key="1">
    <citation type="submission" date="2023-07" db="EMBL/GenBank/DDBJ databases">
        <title>Unpublished Manusciprt.</title>
        <authorList>
            <person name="Aydin F."/>
            <person name="Tarhane S."/>
            <person name="Saticioglu I.B."/>
            <person name="Karakaya E."/>
            <person name="Abay S."/>
            <person name="Guran O."/>
            <person name="Bozkurt E."/>
            <person name="Uzum N."/>
            <person name="Olgun K."/>
            <person name="Jablonski D."/>
        </authorList>
    </citation>
    <scope>NUCLEOTIDE SEQUENCE</scope>
    <source>
        <strain evidence="4">faydin-H75</strain>
        <strain evidence="2">Faydin-H76</strain>
    </source>
</reference>
<evidence type="ECO:0000313" key="1">
    <source>
        <dbReference type="EMBL" id="MDO7253844.1"/>
    </source>
</evidence>
<reference evidence="1" key="2">
    <citation type="submission" date="2023-07" db="EMBL/GenBank/DDBJ databases">
        <authorList>
            <person name="Aydin F."/>
            <person name="Tarhane S."/>
            <person name="Saticioglu I.B."/>
            <person name="Karakaya E."/>
            <person name="Abay S."/>
            <person name="Guran O."/>
            <person name="Bozkurt E."/>
            <person name="Uzum N."/>
            <person name="Olgun K."/>
            <person name="Jablonski D."/>
        </authorList>
    </citation>
    <scope>NUCLEOTIDE SEQUENCE</scope>
    <source>
        <strain evidence="1">Faydin-H75</strain>
    </source>
</reference>
<dbReference type="InterPro" id="IPR018707">
    <property type="entry name" value="LpxR"/>
</dbReference>
<keyword evidence="4" id="KW-1185">Reference proteome</keyword>
<dbReference type="AlphaFoldDB" id="A0AA90Q0C7"/>